<proteinExistence type="predicted"/>
<comment type="caution">
    <text evidence="1">The sequence shown here is derived from an EMBL/GenBank/DDBJ whole genome shotgun (WGS) entry which is preliminary data.</text>
</comment>
<name>A0A392R6P2_9FABA</name>
<organism evidence="1 2">
    <name type="scientific">Trifolium medium</name>
    <dbReference type="NCBI Taxonomy" id="97028"/>
    <lineage>
        <taxon>Eukaryota</taxon>
        <taxon>Viridiplantae</taxon>
        <taxon>Streptophyta</taxon>
        <taxon>Embryophyta</taxon>
        <taxon>Tracheophyta</taxon>
        <taxon>Spermatophyta</taxon>
        <taxon>Magnoliopsida</taxon>
        <taxon>eudicotyledons</taxon>
        <taxon>Gunneridae</taxon>
        <taxon>Pentapetalae</taxon>
        <taxon>rosids</taxon>
        <taxon>fabids</taxon>
        <taxon>Fabales</taxon>
        <taxon>Fabaceae</taxon>
        <taxon>Papilionoideae</taxon>
        <taxon>50 kb inversion clade</taxon>
        <taxon>NPAAA clade</taxon>
        <taxon>Hologalegina</taxon>
        <taxon>IRL clade</taxon>
        <taxon>Trifolieae</taxon>
        <taxon>Trifolium</taxon>
    </lineage>
</organism>
<feature type="non-terminal residue" evidence="1">
    <location>
        <position position="14"/>
    </location>
</feature>
<keyword evidence="2" id="KW-1185">Reference proteome</keyword>
<dbReference type="Proteomes" id="UP000265520">
    <property type="component" value="Unassembled WGS sequence"/>
</dbReference>
<accession>A0A392R6P2</accession>
<evidence type="ECO:0000313" key="2">
    <source>
        <dbReference type="Proteomes" id="UP000265520"/>
    </source>
</evidence>
<reference evidence="1 2" key="1">
    <citation type="journal article" date="2018" name="Front. Plant Sci.">
        <title>Red Clover (Trifolium pratense) and Zigzag Clover (T. medium) - A Picture of Genomic Similarities and Differences.</title>
        <authorList>
            <person name="Dluhosova J."/>
            <person name="Istvanek J."/>
            <person name="Nedelnik J."/>
            <person name="Repkova J."/>
        </authorList>
    </citation>
    <scope>NUCLEOTIDE SEQUENCE [LARGE SCALE GENOMIC DNA]</scope>
    <source>
        <strain evidence="2">cv. 10/8</strain>
        <tissue evidence="1">Leaf</tissue>
    </source>
</reference>
<evidence type="ECO:0000313" key="1">
    <source>
        <dbReference type="EMBL" id="MCI32261.1"/>
    </source>
</evidence>
<sequence length="14" mass="1339">MLSCCGTARVAGVA</sequence>
<dbReference type="EMBL" id="LXQA010193947">
    <property type="protein sequence ID" value="MCI32261.1"/>
    <property type="molecule type" value="Genomic_DNA"/>
</dbReference>
<protein>
    <submittedName>
        <fullName evidence="1">Uncharacterized protein</fullName>
    </submittedName>
</protein>